<feature type="domain" description="HTH tetR-type" evidence="3">
    <location>
        <begin position="7"/>
        <end position="67"/>
    </location>
</feature>
<dbReference type="PROSITE" id="PS50977">
    <property type="entry name" value="HTH_TETR_2"/>
    <property type="match status" value="1"/>
</dbReference>
<dbReference type="Pfam" id="PF00440">
    <property type="entry name" value="TetR_N"/>
    <property type="match status" value="1"/>
</dbReference>
<dbReference type="Gene3D" id="1.10.357.10">
    <property type="entry name" value="Tetracycline Repressor, domain 2"/>
    <property type="match status" value="1"/>
</dbReference>
<dbReference type="SUPFAM" id="SSF46689">
    <property type="entry name" value="Homeodomain-like"/>
    <property type="match status" value="1"/>
</dbReference>
<dbReference type="Proteomes" id="UP000184052">
    <property type="component" value="Unassembled WGS sequence"/>
</dbReference>
<protein>
    <submittedName>
        <fullName evidence="4">Transcriptional regulator, TetR family</fullName>
    </submittedName>
</protein>
<reference evidence="4 5" key="1">
    <citation type="submission" date="2016-11" db="EMBL/GenBank/DDBJ databases">
        <authorList>
            <person name="Jaros S."/>
            <person name="Januszkiewicz K."/>
            <person name="Wedrychowicz H."/>
        </authorList>
    </citation>
    <scope>NUCLEOTIDE SEQUENCE [LARGE SCALE GENOMIC DNA]</scope>
    <source>
        <strain evidence="4 5">DSM 17477</strain>
    </source>
</reference>
<organism evidence="4 5">
    <name type="scientific">Dethiosulfatibacter aminovorans DSM 17477</name>
    <dbReference type="NCBI Taxonomy" id="1121476"/>
    <lineage>
        <taxon>Bacteria</taxon>
        <taxon>Bacillati</taxon>
        <taxon>Bacillota</taxon>
        <taxon>Tissierellia</taxon>
        <taxon>Dethiosulfatibacter</taxon>
    </lineage>
</organism>
<gene>
    <name evidence="4" type="ORF">SAMN02745751_01574</name>
</gene>
<name>A0A1M6FXA9_9FIRM</name>
<sequence length="185" mass="21057">MPQVLKAHVKEEILKSGLSEFYKTGYDKSKIRDIAIKSNVSPGNIYRYFTNKEQLFNAIVTPVYNELKIMFKNLNASGASSTEILVKDFADMLVQITKKHRYEIHIILSNETILPNVSKDLDKMLEDVILAGFVLKSDNNITSNDKIMIKAYTESIKKGIVKIIEETNTKSKLDSLIGDFVKIFF</sequence>
<accession>A0A1M6FXA9</accession>
<dbReference type="EMBL" id="FQZL01000009">
    <property type="protein sequence ID" value="SHJ02302.1"/>
    <property type="molecule type" value="Genomic_DNA"/>
</dbReference>
<dbReference type="PRINTS" id="PR00455">
    <property type="entry name" value="HTHTETR"/>
</dbReference>
<proteinExistence type="predicted"/>
<evidence type="ECO:0000256" key="2">
    <source>
        <dbReference type="PROSITE-ProRule" id="PRU00335"/>
    </source>
</evidence>
<dbReference type="PANTHER" id="PTHR43479">
    <property type="entry name" value="ACREF/ENVCD OPERON REPRESSOR-RELATED"/>
    <property type="match status" value="1"/>
</dbReference>
<dbReference type="AlphaFoldDB" id="A0A1M6FXA9"/>
<keyword evidence="5" id="KW-1185">Reference proteome</keyword>
<feature type="DNA-binding region" description="H-T-H motif" evidence="2">
    <location>
        <begin position="30"/>
        <end position="49"/>
    </location>
</feature>
<dbReference type="STRING" id="1121476.SAMN02745751_01574"/>
<dbReference type="GO" id="GO:0003677">
    <property type="term" value="F:DNA binding"/>
    <property type="evidence" value="ECO:0007669"/>
    <property type="project" value="UniProtKB-UniRule"/>
</dbReference>
<dbReference type="RefSeq" id="WP_073049033.1">
    <property type="nucleotide sequence ID" value="NZ_FQZL01000009.1"/>
</dbReference>
<keyword evidence="1 2" id="KW-0238">DNA-binding</keyword>
<evidence type="ECO:0000313" key="4">
    <source>
        <dbReference type="EMBL" id="SHJ02302.1"/>
    </source>
</evidence>
<dbReference type="InterPro" id="IPR009057">
    <property type="entry name" value="Homeodomain-like_sf"/>
</dbReference>
<dbReference type="InterPro" id="IPR050624">
    <property type="entry name" value="HTH-type_Tx_Regulator"/>
</dbReference>
<evidence type="ECO:0000259" key="3">
    <source>
        <dbReference type="PROSITE" id="PS50977"/>
    </source>
</evidence>
<dbReference type="InterPro" id="IPR001647">
    <property type="entry name" value="HTH_TetR"/>
</dbReference>
<evidence type="ECO:0000256" key="1">
    <source>
        <dbReference type="ARBA" id="ARBA00023125"/>
    </source>
</evidence>
<dbReference type="PANTHER" id="PTHR43479:SF11">
    <property type="entry name" value="ACREF_ENVCD OPERON REPRESSOR-RELATED"/>
    <property type="match status" value="1"/>
</dbReference>
<evidence type="ECO:0000313" key="5">
    <source>
        <dbReference type="Proteomes" id="UP000184052"/>
    </source>
</evidence>